<dbReference type="Proteomes" id="UP000295657">
    <property type="component" value="Unassembled WGS sequence"/>
</dbReference>
<comment type="caution">
    <text evidence="2">The sequence shown here is derived from an EMBL/GenBank/DDBJ whole genome shotgun (WGS) entry which is preliminary data.</text>
</comment>
<dbReference type="EMBL" id="SNYQ01000001">
    <property type="protein sequence ID" value="TDQ59432.1"/>
    <property type="molecule type" value="Genomic_DNA"/>
</dbReference>
<evidence type="ECO:0000259" key="1">
    <source>
        <dbReference type="Pfam" id="PF21130"/>
    </source>
</evidence>
<dbReference type="Gene3D" id="2.40.30.160">
    <property type="match status" value="1"/>
</dbReference>
<dbReference type="InterPro" id="IPR017703">
    <property type="entry name" value="YgfZ/GCV_T_CS"/>
</dbReference>
<dbReference type="InterPro" id="IPR048451">
    <property type="entry name" value="YgfZ_barrel"/>
</dbReference>
<gene>
    <name evidence="2" type="ORF">EDC45_0079</name>
</gene>
<dbReference type="Gene3D" id="3.30.70.1400">
    <property type="entry name" value="Aminomethyltransferase beta-barrel domains"/>
    <property type="match status" value="1"/>
</dbReference>
<feature type="domain" description="tRNA-modifying protein YgfZ-like beta-barrel" evidence="1">
    <location>
        <begin position="196"/>
        <end position="260"/>
    </location>
</feature>
<dbReference type="InterPro" id="IPR045179">
    <property type="entry name" value="YgfZ/GcvT"/>
</dbReference>
<evidence type="ECO:0000313" key="3">
    <source>
        <dbReference type="Proteomes" id="UP000295657"/>
    </source>
</evidence>
<organism evidence="2 3">
    <name type="scientific">Mesocricetibacter intestinalis</name>
    <dbReference type="NCBI Taxonomy" id="1521930"/>
    <lineage>
        <taxon>Bacteria</taxon>
        <taxon>Pseudomonadati</taxon>
        <taxon>Pseudomonadota</taxon>
        <taxon>Gammaproteobacteria</taxon>
        <taxon>Pasteurellales</taxon>
        <taxon>Pasteurellaceae</taxon>
        <taxon>Mesocricetibacter</taxon>
    </lineage>
</organism>
<dbReference type="GO" id="GO:0016226">
    <property type="term" value="P:iron-sulfur cluster assembly"/>
    <property type="evidence" value="ECO:0007669"/>
    <property type="project" value="TreeGrafter"/>
</dbReference>
<proteinExistence type="predicted"/>
<evidence type="ECO:0000313" key="2">
    <source>
        <dbReference type="EMBL" id="TDQ59432.1"/>
    </source>
</evidence>
<sequence>MNELIALPQYRLLEICGPEAQTYLQGQLTCDLNQLPVGSSTLCAHCDPKGKVGALLRLYHAREQCFYALVRADSAPHALAQLKKYAIFSKVEIRPLETEIAAAPTAKCTEINAEFYINLGAYSLLLNPQQAAAQNRSDEWDCWEIQQGYPLLSAELQNQFIPQALNLQALEQAISFRKGCYIGQETVARAQFRGANKRAMFTFTSSGGQCPSPGSELEIALENGWRKTGSVLSAICQGDTLWLQAVLNRWEGETPQFRLPEQQTALELYPLPYDL</sequence>
<dbReference type="NCBIfam" id="TIGR03317">
    <property type="entry name" value="ygfZ_signature"/>
    <property type="match status" value="1"/>
</dbReference>
<dbReference type="PANTHER" id="PTHR22602">
    <property type="entry name" value="TRANSFERASE CAF17, MITOCHONDRIAL-RELATED"/>
    <property type="match status" value="1"/>
</dbReference>
<protein>
    <recommendedName>
        <fullName evidence="1">tRNA-modifying protein YgfZ-like beta-barrel domain-containing protein</fullName>
    </recommendedName>
</protein>
<name>A0A4R6VF03_9PAST</name>
<dbReference type="AlphaFoldDB" id="A0A4R6VF03"/>
<dbReference type="SUPFAM" id="SSF101790">
    <property type="entry name" value="Aminomethyltransferase beta-barrel domain"/>
    <property type="match status" value="1"/>
</dbReference>
<dbReference type="PIRSF" id="PIRSF006487">
    <property type="entry name" value="GcvT"/>
    <property type="match status" value="1"/>
</dbReference>
<accession>A0A4R6VF03</accession>
<reference evidence="2 3" key="1">
    <citation type="submission" date="2019-03" db="EMBL/GenBank/DDBJ databases">
        <title>Genomic Encyclopedia of Type Strains, Phase IV (KMG-IV): sequencing the most valuable type-strain genomes for metagenomic binning, comparative biology and taxonomic classification.</title>
        <authorList>
            <person name="Goeker M."/>
        </authorList>
    </citation>
    <scope>NUCLEOTIDE SEQUENCE [LARGE SCALE GENOMIC DNA]</scope>
    <source>
        <strain evidence="2 3">DSM 28403</strain>
    </source>
</reference>
<dbReference type="Pfam" id="PF21130">
    <property type="entry name" value="YgfZ_barrel"/>
    <property type="match status" value="1"/>
</dbReference>
<dbReference type="SUPFAM" id="SSF103025">
    <property type="entry name" value="Folate-binding domain"/>
    <property type="match status" value="1"/>
</dbReference>
<keyword evidence="3" id="KW-1185">Reference proteome</keyword>
<dbReference type="PANTHER" id="PTHR22602:SF0">
    <property type="entry name" value="TRANSFERASE CAF17, MITOCHONDRIAL-RELATED"/>
    <property type="match status" value="1"/>
</dbReference>
<dbReference type="RefSeq" id="WP_133542354.1">
    <property type="nucleotide sequence ID" value="NZ_SNYQ01000001.1"/>
</dbReference>
<dbReference type="OrthoDB" id="9796287at2"/>
<dbReference type="InterPro" id="IPR029043">
    <property type="entry name" value="GcvT/YgfZ_C"/>
</dbReference>